<dbReference type="Proteomes" id="UP000192929">
    <property type="component" value="Unassembled WGS sequence"/>
</dbReference>
<evidence type="ECO:0000256" key="4">
    <source>
        <dbReference type="ARBA" id="ARBA00023141"/>
    </source>
</evidence>
<proteinExistence type="predicted"/>
<dbReference type="GO" id="GO:0004764">
    <property type="term" value="F:shikimate 3-dehydrogenase (NADP+) activity"/>
    <property type="evidence" value="ECO:0007669"/>
    <property type="project" value="InterPro"/>
</dbReference>
<dbReference type="CDD" id="cd01065">
    <property type="entry name" value="NAD_bind_Shikimate_DH"/>
    <property type="match status" value="1"/>
</dbReference>
<dbReference type="GO" id="GO:0009073">
    <property type="term" value="P:aromatic amino acid family biosynthetic process"/>
    <property type="evidence" value="ECO:0007669"/>
    <property type="project" value="UniProtKB-KW"/>
</dbReference>
<comment type="pathway">
    <text evidence="7">Aromatic compound metabolism; 3,4-dihydroxybenzoate biosynthesis; 3-dehydroquinate from D-quinate (NAD(+) route).</text>
</comment>
<evidence type="ECO:0000313" key="13">
    <source>
        <dbReference type="Proteomes" id="UP000192929"/>
    </source>
</evidence>
<evidence type="ECO:0000256" key="2">
    <source>
        <dbReference type="ARBA" id="ARBA00022605"/>
    </source>
</evidence>
<comment type="pathway">
    <text evidence="1">Metabolic intermediate biosynthesis; chorismate biosynthesis; chorismate from D-erythrose 4-phosphate and phosphoenolpyruvate: step 4/7.</text>
</comment>
<keyword evidence="13" id="KW-1185">Reference proteome</keyword>
<keyword evidence="4" id="KW-0057">Aromatic amino acid biosynthesis</keyword>
<dbReference type="SUPFAM" id="SSF53223">
    <property type="entry name" value="Aminoacid dehydrogenase-like, N-terminal domain"/>
    <property type="match status" value="1"/>
</dbReference>
<dbReference type="GO" id="GO:0019632">
    <property type="term" value="P:shikimate metabolic process"/>
    <property type="evidence" value="ECO:0007669"/>
    <property type="project" value="TreeGrafter"/>
</dbReference>
<organism evidence="12 13">
    <name type="scientific">Kocuria marina subsp. indica</name>
    <dbReference type="NCBI Taxonomy" id="1049583"/>
    <lineage>
        <taxon>Bacteria</taxon>
        <taxon>Bacillati</taxon>
        <taxon>Actinomycetota</taxon>
        <taxon>Actinomycetes</taxon>
        <taxon>Micrococcales</taxon>
        <taxon>Micrococcaceae</taxon>
        <taxon>Kocuria</taxon>
    </lineage>
</organism>
<dbReference type="NCBIfam" id="NF009201">
    <property type="entry name" value="PRK12549.1"/>
    <property type="match status" value="1"/>
</dbReference>
<keyword evidence="2" id="KW-0028">Amino-acid biosynthesis</keyword>
<evidence type="ECO:0000256" key="9">
    <source>
        <dbReference type="ARBA" id="ARBA00071605"/>
    </source>
</evidence>
<name>A0A1X7D3I6_9MICC</name>
<dbReference type="GO" id="GO:0030266">
    <property type="term" value="F:quinate 3-dehydrogenase (NAD+) activity"/>
    <property type="evidence" value="ECO:0007669"/>
    <property type="project" value="UniProtKB-EC"/>
</dbReference>
<evidence type="ECO:0000256" key="10">
    <source>
        <dbReference type="SAM" id="MobiDB-lite"/>
    </source>
</evidence>
<evidence type="ECO:0000256" key="8">
    <source>
        <dbReference type="ARBA" id="ARBA00066605"/>
    </source>
</evidence>
<dbReference type="EC" id="1.1.1.24" evidence="8"/>
<dbReference type="PANTHER" id="PTHR21089:SF1">
    <property type="entry name" value="BIFUNCTIONAL 3-DEHYDROQUINATE DEHYDRATASE_SHIKIMATE DEHYDROGENASE, CHLOROPLASTIC"/>
    <property type="match status" value="1"/>
</dbReference>
<comment type="catalytic activity">
    <reaction evidence="6">
        <text>shikimate + NAD(+) = 3-dehydroshikimate + NADH + H(+)</text>
        <dbReference type="Rhea" id="RHEA:17741"/>
        <dbReference type="ChEBI" id="CHEBI:15378"/>
        <dbReference type="ChEBI" id="CHEBI:16630"/>
        <dbReference type="ChEBI" id="CHEBI:36208"/>
        <dbReference type="ChEBI" id="CHEBI:57540"/>
        <dbReference type="ChEBI" id="CHEBI:57945"/>
    </reaction>
</comment>
<feature type="compositionally biased region" description="Basic and acidic residues" evidence="10">
    <location>
        <begin position="301"/>
        <end position="313"/>
    </location>
</feature>
<accession>A0A1X7D3I6</accession>
<evidence type="ECO:0000256" key="6">
    <source>
        <dbReference type="ARBA" id="ARBA00052329"/>
    </source>
</evidence>
<evidence type="ECO:0000313" key="12">
    <source>
        <dbReference type="EMBL" id="SMF08216.1"/>
    </source>
</evidence>
<dbReference type="RefSeq" id="WP_085106857.1">
    <property type="nucleotide sequence ID" value="NZ_FXAC01000008.1"/>
</dbReference>
<gene>
    <name evidence="12" type="ORF">SAMN06296028_10853</name>
</gene>
<dbReference type="GO" id="GO:0050661">
    <property type="term" value="F:NADP binding"/>
    <property type="evidence" value="ECO:0007669"/>
    <property type="project" value="TreeGrafter"/>
</dbReference>
<dbReference type="InterPro" id="IPR013708">
    <property type="entry name" value="Shikimate_DH-bd_N"/>
</dbReference>
<dbReference type="EMBL" id="FXAC01000008">
    <property type="protein sequence ID" value="SMF08216.1"/>
    <property type="molecule type" value="Genomic_DNA"/>
</dbReference>
<dbReference type="GO" id="GO:0005829">
    <property type="term" value="C:cytosol"/>
    <property type="evidence" value="ECO:0007669"/>
    <property type="project" value="TreeGrafter"/>
</dbReference>
<dbReference type="InterPro" id="IPR046346">
    <property type="entry name" value="Aminoacid_DH-like_N_sf"/>
</dbReference>
<dbReference type="InterPro" id="IPR036291">
    <property type="entry name" value="NAD(P)-bd_dom_sf"/>
</dbReference>
<evidence type="ECO:0000256" key="7">
    <source>
        <dbReference type="ARBA" id="ARBA00060613"/>
    </source>
</evidence>
<keyword evidence="3" id="KW-0560">Oxidoreductase</keyword>
<evidence type="ECO:0000256" key="1">
    <source>
        <dbReference type="ARBA" id="ARBA00004871"/>
    </source>
</evidence>
<evidence type="ECO:0000256" key="3">
    <source>
        <dbReference type="ARBA" id="ARBA00023002"/>
    </source>
</evidence>
<dbReference type="PANTHER" id="PTHR21089">
    <property type="entry name" value="SHIKIMATE DEHYDROGENASE"/>
    <property type="match status" value="1"/>
</dbReference>
<dbReference type="Gene3D" id="3.40.50.720">
    <property type="entry name" value="NAD(P)-binding Rossmann-like Domain"/>
    <property type="match status" value="1"/>
</dbReference>
<dbReference type="Gene3D" id="3.40.50.10860">
    <property type="entry name" value="Leucine Dehydrogenase, chain A, domain 1"/>
    <property type="match status" value="1"/>
</dbReference>
<comment type="catalytic activity">
    <reaction evidence="5">
        <text>L-quinate + NAD(+) = 3-dehydroquinate + NADH + H(+)</text>
        <dbReference type="Rhea" id="RHEA:22364"/>
        <dbReference type="ChEBI" id="CHEBI:15378"/>
        <dbReference type="ChEBI" id="CHEBI:29751"/>
        <dbReference type="ChEBI" id="CHEBI:32364"/>
        <dbReference type="ChEBI" id="CHEBI:57540"/>
        <dbReference type="ChEBI" id="CHEBI:57945"/>
        <dbReference type="EC" id="1.1.1.24"/>
    </reaction>
</comment>
<dbReference type="GO" id="GO:0008652">
    <property type="term" value="P:amino acid biosynthetic process"/>
    <property type="evidence" value="ECO:0007669"/>
    <property type="project" value="UniProtKB-KW"/>
</dbReference>
<feature type="region of interest" description="Disordered" evidence="10">
    <location>
        <begin position="289"/>
        <end position="313"/>
    </location>
</feature>
<sequence length="313" mass="32970">MSTRNESYLVGLIGDGITQSLTPPMHEAEADRHGLRYLYRPVDLGVIGRPGTSVGDLLRAGRDLGFNAFNITHPCKQLVLEHLDEIDPRAEAIQAVNTVLIREGKFIGYNTDCSGFTTGFGHGLPGVTVGSVVQFGSGGAGSAVAEALLSLGAQRLCLVDVDVARAAERASELAARYPDAVVEAVTAERATEHIAAADGVVNATPVGMHHHPGTPFDVGLLRPEHWVADVIYLPLETPLVRAARALGCSVLDGGHMAVGQAVDAFALITGVAPDSARMRRHFLELTGQGDDAVTVPASAPEGERNHEKQEGVL</sequence>
<protein>
    <recommendedName>
        <fullName evidence="9">Quinate/shikimate dehydrogenase (NAD(+))</fullName>
        <ecNumber evidence="8">1.1.1.24</ecNumber>
    </recommendedName>
</protein>
<reference evidence="13" key="1">
    <citation type="submission" date="2017-04" db="EMBL/GenBank/DDBJ databases">
        <authorList>
            <person name="Varghese N."/>
            <person name="Submissions S."/>
        </authorList>
    </citation>
    <scope>NUCLEOTIDE SEQUENCE [LARGE SCALE GENOMIC DNA]</scope>
    <source>
        <strain evidence="13">NIO-1021</strain>
    </source>
</reference>
<dbReference type="FunFam" id="3.40.50.720:FF:000086">
    <property type="entry name" value="Quinate/shikimate dehydrogenase"/>
    <property type="match status" value="1"/>
</dbReference>
<evidence type="ECO:0000256" key="5">
    <source>
        <dbReference type="ARBA" id="ARBA00051639"/>
    </source>
</evidence>
<dbReference type="AlphaFoldDB" id="A0A1X7D3I6"/>
<dbReference type="Pfam" id="PF08501">
    <property type="entry name" value="Shikimate_dh_N"/>
    <property type="match status" value="1"/>
</dbReference>
<dbReference type="SUPFAM" id="SSF51735">
    <property type="entry name" value="NAD(P)-binding Rossmann-fold domains"/>
    <property type="match status" value="1"/>
</dbReference>
<dbReference type="GO" id="GO:0009423">
    <property type="term" value="P:chorismate biosynthetic process"/>
    <property type="evidence" value="ECO:0007669"/>
    <property type="project" value="TreeGrafter"/>
</dbReference>
<feature type="domain" description="Shikimate dehydrogenase substrate binding N-terminal" evidence="11">
    <location>
        <begin position="12"/>
        <end position="99"/>
    </location>
</feature>
<dbReference type="InterPro" id="IPR022893">
    <property type="entry name" value="Shikimate_DH_fam"/>
</dbReference>
<evidence type="ECO:0000259" key="11">
    <source>
        <dbReference type="Pfam" id="PF08501"/>
    </source>
</evidence>